<evidence type="ECO:0000313" key="3">
    <source>
        <dbReference type="Proteomes" id="UP000658127"/>
    </source>
</evidence>
<sequence length="181" mass="18958">MTFTGKGMVSRFALALLAVTALGAAGCSAVDKVTEVAQDAGKSDTARSKVGDCINVISASVVDSDTEPVACSAENAVYQVVQVHDKKVDCHEDYTSYEETFGSGGTIAFLCLAPNFKQGSCYNEGMMTGYKYVPCTAADASFKVVSRIDGQVDEQLCGEDADSVLVVNDPKITYCLGSATS</sequence>
<evidence type="ECO:0008006" key="4">
    <source>
        <dbReference type="Google" id="ProtNLM"/>
    </source>
</evidence>
<gene>
    <name evidence="2" type="ORF">GCM10011610_58540</name>
</gene>
<dbReference type="PROSITE" id="PS51257">
    <property type="entry name" value="PROKAR_LIPOPROTEIN"/>
    <property type="match status" value="1"/>
</dbReference>
<dbReference type="RefSeq" id="WP_229740219.1">
    <property type="nucleotide sequence ID" value="NZ_BMNE01000008.1"/>
</dbReference>
<dbReference type="Proteomes" id="UP000658127">
    <property type="component" value="Unassembled WGS sequence"/>
</dbReference>
<reference evidence="3" key="1">
    <citation type="journal article" date="2019" name="Int. J. Syst. Evol. Microbiol.">
        <title>The Global Catalogue of Microorganisms (GCM) 10K type strain sequencing project: providing services to taxonomists for standard genome sequencing and annotation.</title>
        <authorList>
            <consortium name="The Broad Institute Genomics Platform"/>
            <consortium name="The Broad Institute Genome Sequencing Center for Infectious Disease"/>
            <person name="Wu L."/>
            <person name="Ma J."/>
        </authorList>
    </citation>
    <scope>NUCLEOTIDE SEQUENCE [LARGE SCALE GENOMIC DNA]</scope>
    <source>
        <strain evidence="3">CGMCC 4.7329</strain>
    </source>
</reference>
<organism evidence="2 3">
    <name type="scientific">Nocardia rhizosphaerihabitans</name>
    <dbReference type="NCBI Taxonomy" id="1691570"/>
    <lineage>
        <taxon>Bacteria</taxon>
        <taxon>Bacillati</taxon>
        <taxon>Actinomycetota</taxon>
        <taxon>Actinomycetes</taxon>
        <taxon>Mycobacteriales</taxon>
        <taxon>Nocardiaceae</taxon>
        <taxon>Nocardia</taxon>
    </lineage>
</organism>
<feature type="chain" id="PRO_5045708717" description="Pyridine nucleotide-disulfide oxidoreductase" evidence="1">
    <location>
        <begin position="25"/>
        <end position="181"/>
    </location>
</feature>
<keyword evidence="3" id="KW-1185">Reference proteome</keyword>
<protein>
    <recommendedName>
        <fullName evidence="4">Pyridine nucleotide-disulfide oxidoreductase</fullName>
    </recommendedName>
</protein>
<evidence type="ECO:0000256" key="1">
    <source>
        <dbReference type="SAM" id="SignalP"/>
    </source>
</evidence>
<accession>A0ABQ2KW02</accession>
<proteinExistence type="predicted"/>
<feature type="signal peptide" evidence="1">
    <location>
        <begin position="1"/>
        <end position="24"/>
    </location>
</feature>
<name>A0ABQ2KW02_9NOCA</name>
<evidence type="ECO:0000313" key="2">
    <source>
        <dbReference type="EMBL" id="GGN95018.1"/>
    </source>
</evidence>
<keyword evidence="1" id="KW-0732">Signal</keyword>
<dbReference type="EMBL" id="BMNE01000008">
    <property type="protein sequence ID" value="GGN95018.1"/>
    <property type="molecule type" value="Genomic_DNA"/>
</dbReference>
<comment type="caution">
    <text evidence="2">The sequence shown here is derived from an EMBL/GenBank/DDBJ whole genome shotgun (WGS) entry which is preliminary data.</text>
</comment>